<sequence>MAPDPDSEFLASPIGRANPSNLWLELDFVYRRILEVVLSLPYGAFTSVDSEYPSLAGVTLSRFDILPIGGWKKTGWGRWTKDGSSILSTTYADINSLIHSVLPNVRFHFTLSSTAPYEKHENVRKSLNRAISSAMWVYPKSPDTSTDTAPPVYVQ</sequence>
<dbReference type="Proteomes" id="UP000799429">
    <property type="component" value="Unassembled WGS sequence"/>
</dbReference>
<name>A0A9P4VQD8_9PEZI</name>
<keyword evidence="2" id="KW-1185">Reference proteome</keyword>
<accession>A0A9P4VQD8</accession>
<evidence type="ECO:0000313" key="2">
    <source>
        <dbReference type="Proteomes" id="UP000799429"/>
    </source>
</evidence>
<proteinExistence type="predicted"/>
<evidence type="ECO:0000313" key="1">
    <source>
        <dbReference type="EMBL" id="KAF2838215.1"/>
    </source>
</evidence>
<protein>
    <submittedName>
        <fullName evidence="1">Uncharacterized protein</fullName>
    </submittedName>
</protein>
<comment type="caution">
    <text evidence="1">The sequence shown here is derived from an EMBL/GenBank/DDBJ whole genome shotgun (WGS) entry which is preliminary data.</text>
</comment>
<dbReference type="AlphaFoldDB" id="A0A9P4VQD8"/>
<dbReference type="EMBL" id="MU006097">
    <property type="protein sequence ID" value="KAF2838215.1"/>
    <property type="molecule type" value="Genomic_DNA"/>
</dbReference>
<organism evidence="1 2">
    <name type="scientific">Patellaria atrata CBS 101060</name>
    <dbReference type="NCBI Taxonomy" id="1346257"/>
    <lineage>
        <taxon>Eukaryota</taxon>
        <taxon>Fungi</taxon>
        <taxon>Dikarya</taxon>
        <taxon>Ascomycota</taxon>
        <taxon>Pezizomycotina</taxon>
        <taxon>Dothideomycetes</taxon>
        <taxon>Dothideomycetes incertae sedis</taxon>
        <taxon>Patellariales</taxon>
        <taxon>Patellariaceae</taxon>
        <taxon>Patellaria</taxon>
    </lineage>
</organism>
<gene>
    <name evidence="1" type="ORF">M501DRAFT_1058394</name>
</gene>
<reference evidence="1" key="1">
    <citation type="journal article" date="2020" name="Stud. Mycol.">
        <title>101 Dothideomycetes genomes: a test case for predicting lifestyles and emergence of pathogens.</title>
        <authorList>
            <person name="Haridas S."/>
            <person name="Albert R."/>
            <person name="Binder M."/>
            <person name="Bloem J."/>
            <person name="Labutti K."/>
            <person name="Salamov A."/>
            <person name="Andreopoulos B."/>
            <person name="Baker S."/>
            <person name="Barry K."/>
            <person name="Bills G."/>
            <person name="Bluhm B."/>
            <person name="Cannon C."/>
            <person name="Castanera R."/>
            <person name="Culley D."/>
            <person name="Daum C."/>
            <person name="Ezra D."/>
            <person name="Gonzalez J."/>
            <person name="Henrissat B."/>
            <person name="Kuo A."/>
            <person name="Liang C."/>
            <person name="Lipzen A."/>
            <person name="Lutzoni F."/>
            <person name="Magnuson J."/>
            <person name="Mondo S."/>
            <person name="Nolan M."/>
            <person name="Ohm R."/>
            <person name="Pangilinan J."/>
            <person name="Park H.-J."/>
            <person name="Ramirez L."/>
            <person name="Alfaro M."/>
            <person name="Sun H."/>
            <person name="Tritt A."/>
            <person name="Yoshinaga Y."/>
            <person name="Zwiers L.-H."/>
            <person name="Turgeon B."/>
            <person name="Goodwin S."/>
            <person name="Spatafora J."/>
            <person name="Crous P."/>
            <person name="Grigoriev I."/>
        </authorList>
    </citation>
    <scope>NUCLEOTIDE SEQUENCE</scope>
    <source>
        <strain evidence="1">CBS 101060</strain>
    </source>
</reference>